<feature type="region of interest" description="Disordered" evidence="1">
    <location>
        <begin position="105"/>
        <end position="159"/>
    </location>
</feature>
<gene>
    <name evidence="2" type="ORF">H6P81_004753</name>
</gene>
<organism evidence="2 3">
    <name type="scientific">Aristolochia fimbriata</name>
    <name type="common">White veined hardy Dutchman's pipe vine</name>
    <dbReference type="NCBI Taxonomy" id="158543"/>
    <lineage>
        <taxon>Eukaryota</taxon>
        <taxon>Viridiplantae</taxon>
        <taxon>Streptophyta</taxon>
        <taxon>Embryophyta</taxon>
        <taxon>Tracheophyta</taxon>
        <taxon>Spermatophyta</taxon>
        <taxon>Magnoliopsida</taxon>
        <taxon>Magnoliidae</taxon>
        <taxon>Piperales</taxon>
        <taxon>Aristolochiaceae</taxon>
        <taxon>Aristolochia</taxon>
    </lineage>
</organism>
<evidence type="ECO:0000313" key="2">
    <source>
        <dbReference type="EMBL" id="KAG9451849.1"/>
    </source>
</evidence>
<sequence length="159" mass="18252">MYIQNYCQRLHLQMITFQSILQAAQFPYECNQCKIAQDAFLYGHRSDLRVTCNTSVKAFDARDKGRILETPNNVASKLQIRSFENPKTCSFPKINNIPVFAANPHRSTRSSAHELRPATNSNTHIRASAATDGSIRARSEQRDQKRGKWREKDRSVETH</sequence>
<accession>A0AAV7ETG9</accession>
<keyword evidence="3" id="KW-1185">Reference proteome</keyword>
<evidence type="ECO:0000256" key="1">
    <source>
        <dbReference type="SAM" id="MobiDB-lite"/>
    </source>
</evidence>
<evidence type="ECO:0000313" key="3">
    <source>
        <dbReference type="Proteomes" id="UP000825729"/>
    </source>
</evidence>
<comment type="caution">
    <text evidence="2">The sequence shown here is derived from an EMBL/GenBank/DDBJ whole genome shotgun (WGS) entry which is preliminary data.</text>
</comment>
<dbReference type="EMBL" id="JAINDJ010000003">
    <property type="protein sequence ID" value="KAG9451849.1"/>
    <property type="molecule type" value="Genomic_DNA"/>
</dbReference>
<reference evidence="2 3" key="1">
    <citation type="submission" date="2021-07" db="EMBL/GenBank/DDBJ databases">
        <title>The Aristolochia fimbriata genome: insights into angiosperm evolution, floral development and chemical biosynthesis.</title>
        <authorList>
            <person name="Jiao Y."/>
        </authorList>
    </citation>
    <scope>NUCLEOTIDE SEQUENCE [LARGE SCALE GENOMIC DNA]</scope>
    <source>
        <strain evidence="2">IBCAS-2021</strain>
        <tissue evidence="2">Leaf</tissue>
    </source>
</reference>
<dbReference type="Proteomes" id="UP000825729">
    <property type="component" value="Unassembled WGS sequence"/>
</dbReference>
<name>A0AAV7ETG9_ARIFI</name>
<proteinExistence type="predicted"/>
<protein>
    <submittedName>
        <fullName evidence="2">Uncharacterized protein</fullName>
    </submittedName>
</protein>
<dbReference type="AlphaFoldDB" id="A0AAV7ETG9"/>
<feature type="compositionally biased region" description="Basic and acidic residues" evidence="1">
    <location>
        <begin position="135"/>
        <end position="159"/>
    </location>
</feature>